<evidence type="ECO:0000313" key="2">
    <source>
        <dbReference type="EMBL" id="OGI67547.1"/>
    </source>
</evidence>
<dbReference type="Gene3D" id="2.30.110.10">
    <property type="entry name" value="Electron Transport, Fmn-binding Protein, Chain A"/>
    <property type="match status" value="1"/>
</dbReference>
<dbReference type="EMBL" id="MFSP01000057">
    <property type="protein sequence ID" value="OGI67547.1"/>
    <property type="molecule type" value="Genomic_DNA"/>
</dbReference>
<dbReference type="PANTHER" id="PTHR39336">
    <property type="entry name" value="PYRIDOXAMINE PHOSPHATE OXIDASE FAMILY PROTEIN (AFU_ORTHOLOGUE AFUA_6G11440)"/>
    <property type="match status" value="1"/>
</dbReference>
<dbReference type="Proteomes" id="UP000179076">
    <property type="component" value="Unassembled WGS sequence"/>
</dbReference>
<evidence type="ECO:0000259" key="1">
    <source>
        <dbReference type="Pfam" id="PF01243"/>
    </source>
</evidence>
<dbReference type="InterPro" id="IPR011576">
    <property type="entry name" value="Pyridox_Oxase_N"/>
</dbReference>
<dbReference type="PANTHER" id="PTHR39336:SF1">
    <property type="entry name" value="PYRIDOXAMINE PHOSPHATE OXIDASE FAMILY PROTEIN (AFU_ORTHOLOGUE AFUA_6G11440)"/>
    <property type="match status" value="1"/>
</dbReference>
<evidence type="ECO:0000313" key="3">
    <source>
        <dbReference type="Proteomes" id="UP000179076"/>
    </source>
</evidence>
<comment type="caution">
    <text evidence="2">The sequence shown here is derived from an EMBL/GenBank/DDBJ whole genome shotgun (WGS) entry which is preliminary data.</text>
</comment>
<gene>
    <name evidence="2" type="ORF">A2W18_02705</name>
</gene>
<reference evidence="2 3" key="1">
    <citation type="journal article" date="2016" name="Nat. Commun.">
        <title>Thousands of microbial genomes shed light on interconnected biogeochemical processes in an aquifer system.</title>
        <authorList>
            <person name="Anantharaman K."/>
            <person name="Brown C.T."/>
            <person name="Hug L.A."/>
            <person name="Sharon I."/>
            <person name="Castelle C.J."/>
            <person name="Probst A.J."/>
            <person name="Thomas B.C."/>
            <person name="Singh A."/>
            <person name="Wilkins M.J."/>
            <person name="Karaoz U."/>
            <person name="Brodie E.L."/>
            <person name="Williams K.H."/>
            <person name="Hubbard S.S."/>
            <person name="Banfield J.F."/>
        </authorList>
    </citation>
    <scope>NUCLEOTIDE SEQUENCE [LARGE SCALE GENOMIC DNA]</scope>
</reference>
<feature type="domain" description="Pyridoxamine 5'-phosphate oxidase N-terminal" evidence="1">
    <location>
        <begin position="9"/>
        <end position="129"/>
    </location>
</feature>
<proteinExistence type="predicted"/>
<sequence>MGKLFQEIDSKLAQWLVQQRLFFVATAPLAASGLVNCSPKGMDSFRILGPREVAYLDLTGSGVETIAHLRENGRIVFMFCAFSGPPKIVRLHGTGSVITAGTVEFEKLRTRFPNLPGARAIVRAKLTRISDSCGFGVPQYDFIGERDTLVRWADSKGTDGVARYRHENNARSLDGLPGLDVED</sequence>
<accession>A0A1F6VD20</accession>
<name>A0A1F6VD20_9PROT</name>
<protein>
    <submittedName>
        <fullName evidence="2">Pyridoxamine 5'-phosphate oxidase</fullName>
    </submittedName>
</protein>
<organism evidence="2 3">
    <name type="scientific">Candidatus Muproteobacteria bacterium RBG_16_60_9</name>
    <dbReference type="NCBI Taxonomy" id="1817755"/>
    <lineage>
        <taxon>Bacteria</taxon>
        <taxon>Pseudomonadati</taxon>
        <taxon>Pseudomonadota</taxon>
        <taxon>Candidatus Muproteobacteria</taxon>
    </lineage>
</organism>
<dbReference type="Pfam" id="PF01243">
    <property type="entry name" value="PNPOx_N"/>
    <property type="match status" value="1"/>
</dbReference>
<dbReference type="SUPFAM" id="SSF50475">
    <property type="entry name" value="FMN-binding split barrel"/>
    <property type="match status" value="1"/>
</dbReference>
<dbReference type="InterPro" id="IPR012349">
    <property type="entry name" value="Split_barrel_FMN-bd"/>
</dbReference>
<dbReference type="AlphaFoldDB" id="A0A1F6VD20"/>